<sequence length="204" mass="23159">MMNSESEIVADNKNHNNNNNKQESPLMAAQRLKRLEELTPSSLNQTGFPLNTKKRVLYSPSSNSSTPRPSQRHHKDSKHYNNKENEDCGTRLHSHSLSMGNKSLDLKQHITSPKVIKKPVLRRSTGLLNLQLNTNALKMESFEDKHHPTSPSPVTSDDDDDLNKENDITKSFNDLNFDNTSDGGEFKKPIRASTKENIHIFRKS</sequence>
<protein>
    <submittedName>
        <fullName evidence="1">Unnamed protein product</fullName>
    </submittedName>
</protein>
<evidence type="ECO:0000313" key="2">
    <source>
        <dbReference type="Proteomes" id="UP001165064"/>
    </source>
</evidence>
<proteinExistence type="predicted"/>
<evidence type="ECO:0000313" key="1">
    <source>
        <dbReference type="EMBL" id="GME89608.1"/>
    </source>
</evidence>
<name>A0ACB5TJ27_AMBMO</name>
<accession>A0ACB5TJ27</accession>
<keyword evidence="2" id="KW-1185">Reference proteome</keyword>
<reference evidence="1" key="1">
    <citation type="submission" date="2023-04" db="EMBL/GenBank/DDBJ databases">
        <title>Ambrosiozyma monospora NBRC 10751.</title>
        <authorList>
            <person name="Ichikawa N."/>
            <person name="Sato H."/>
            <person name="Tonouchi N."/>
        </authorList>
    </citation>
    <scope>NUCLEOTIDE SEQUENCE</scope>
    <source>
        <strain evidence="1">NBRC 10751</strain>
    </source>
</reference>
<comment type="caution">
    <text evidence="1">The sequence shown here is derived from an EMBL/GenBank/DDBJ whole genome shotgun (WGS) entry which is preliminary data.</text>
</comment>
<organism evidence="1 2">
    <name type="scientific">Ambrosiozyma monospora</name>
    <name type="common">Yeast</name>
    <name type="synonym">Endomycopsis monosporus</name>
    <dbReference type="NCBI Taxonomy" id="43982"/>
    <lineage>
        <taxon>Eukaryota</taxon>
        <taxon>Fungi</taxon>
        <taxon>Dikarya</taxon>
        <taxon>Ascomycota</taxon>
        <taxon>Saccharomycotina</taxon>
        <taxon>Pichiomycetes</taxon>
        <taxon>Pichiales</taxon>
        <taxon>Pichiaceae</taxon>
        <taxon>Ambrosiozyma</taxon>
    </lineage>
</organism>
<dbReference type="EMBL" id="BSXS01007628">
    <property type="protein sequence ID" value="GME89608.1"/>
    <property type="molecule type" value="Genomic_DNA"/>
</dbReference>
<gene>
    <name evidence="1" type="ORF">Amon02_000854300</name>
</gene>
<dbReference type="Proteomes" id="UP001165064">
    <property type="component" value="Unassembled WGS sequence"/>
</dbReference>